<gene>
    <name evidence="1" type="ordered locus">PG_0994</name>
</gene>
<proteinExistence type="predicted"/>
<dbReference type="HOGENOM" id="CLU_3390765_0_0_10"/>
<dbReference type="EnsemblBacteria" id="AAQ66116">
    <property type="protein sequence ID" value="AAQ66116"/>
    <property type="gene ID" value="PG_0994"/>
</dbReference>
<dbReference type="Proteomes" id="UP000000588">
    <property type="component" value="Chromosome"/>
</dbReference>
<evidence type="ECO:0000313" key="1">
    <source>
        <dbReference type="EMBL" id="AAQ66116.1"/>
    </source>
</evidence>
<keyword evidence="2" id="KW-1185">Reference proteome</keyword>
<accession>Q7MVQ4</accession>
<dbReference type="KEGG" id="pgi:PG_0994"/>
<sequence>MAELLIFAADQALLEDRICSSAQYKYINKLLN</sequence>
<name>Q7MVQ4_PORGI</name>
<dbReference type="AlphaFoldDB" id="Q7MVQ4"/>
<protein>
    <submittedName>
        <fullName evidence="1">Uncharacterized protein</fullName>
    </submittedName>
</protein>
<organism evidence="1 2">
    <name type="scientific">Porphyromonas gingivalis (strain ATCC BAA-308 / W83)</name>
    <dbReference type="NCBI Taxonomy" id="242619"/>
    <lineage>
        <taxon>Bacteria</taxon>
        <taxon>Pseudomonadati</taxon>
        <taxon>Bacteroidota</taxon>
        <taxon>Bacteroidia</taxon>
        <taxon>Bacteroidales</taxon>
        <taxon>Porphyromonadaceae</taxon>
        <taxon>Porphyromonas</taxon>
    </lineage>
</organism>
<dbReference type="EMBL" id="AE015924">
    <property type="protein sequence ID" value="AAQ66116.1"/>
    <property type="molecule type" value="Genomic_DNA"/>
</dbReference>
<evidence type="ECO:0000313" key="2">
    <source>
        <dbReference type="Proteomes" id="UP000000588"/>
    </source>
</evidence>
<reference evidence="1 2" key="1">
    <citation type="journal article" date="2003" name="J. Bacteriol.">
        <title>Complete genome sequence of the oral pathogenic bacterium Porphyromonas gingivalis strain W83.</title>
        <authorList>
            <person name="Nelson K."/>
            <person name="Fleishmann R."/>
            <person name="DeBoy R."/>
            <person name="Paulsen I."/>
            <person name="Fouts D."/>
            <person name="Eisen J."/>
            <person name="Daugherty S."/>
            <person name="Dodson R."/>
            <person name="Durkin A."/>
            <person name="Gwinn M."/>
            <person name="Haft D."/>
            <person name="Kolonay J."/>
            <person name="Nelson W."/>
            <person name="White O."/>
            <person name="Mason T."/>
            <person name="Tallon L."/>
            <person name="Gray J."/>
            <person name="Granger D."/>
            <person name="Tettelin H."/>
            <person name="Dong H."/>
            <person name="Galvin J."/>
            <person name="Duncan M."/>
            <person name="Dewhirst F."/>
            <person name="Fraser C."/>
        </authorList>
    </citation>
    <scope>NUCLEOTIDE SEQUENCE [LARGE SCALE GENOMIC DNA]</scope>
    <source>
        <strain evidence="2">ATCC BAA-308 / W83</strain>
    </source>
</reference>